<accession>A0A8S5T1Q7</accession>
<protein>
    <submittedName>
        <fullName evidence="2">Uncharacterized protein</fullName>
    </submittedName>
</protein>
<keyword evidence="1" id="KW-0472">Membrane</keyword>
<evidence type="ECO:0000313" key="2">
    <source>
        <dbReference type="EMBL" id="DAF56722.1"/>
    </source>
</evidence>
<organism evidence="2">
    <name type="scientific">Myoviridae sp. ctWb16</name>
    <dbReference type="NCBI Taxonomy" id="2827690"/>
    <lineage>
        <taxon>Viruses</taxon>
        <taxon>Duplodnaviria</taxon>
        <taxon>Heunggongvirae</taxon>
        <taxon>Uroviricota</taxon>
        <taxon>Caudoviricetes</taxon>
    </lineage>
</organism>
<reference evidence="2" key="1">
    <citation type="journal article" date="2021" name="Proc. Natl. Acad. Sci. U.S.A.">
        <title>A Catalog of Tens of Thousands of Viruses from Human Metagenomes Reveals Hidden Associations with Chronic Diseases.</title>
        <authorList>
            <person name="Tisza M.J."/>
            <person name="Buck C.B."/>
        </authorList>
    </citation>
    <scope>NUCLEOTIDE SEQUENCE</scope>
    <source>
        <strain evidence="2">CtWb16</strain>
    </source>
</reference>
<sequence length="85" mass="10303">MSFLSFVILYFLIGLVAIGIMYICDEDNLLNIRNDKVLQESLFLTYIFWIVFFLIYLLYGFVGRFMRWYINLLENICIRKNNLKK</sequence>
<name>A0A8S5T1Q7_9CAUD</name>
<keyword evidence="1" id="KW-0812">Transmembrane</keyword>
<proteinExistence type="predicted"/>
<dbReference type="EMBL" id="BK032721">
    <property type="protein sequence ID" value="DAF56722.1"/>
    <property type="molecule type" value="Genomic_DNA"/>
</dbReference>
<feature type="transmembrane region" description="Helical" evidence="1">
    <location>
        <begin position="43"/>
        <end position="62"/>
    </location>
</feature>
<evidence type="ECO:0000256" key="1">
    <source>
        <dbReference type="SAM" id="Phobius"/>
    </source>
</evidence>
<feature type="transmembrane region" description="Helical" evidence="1">
    <location>
        <begin position="7"/>
        <end position="23"/>
    </location>
</feature>
<keyword evidence="1" id="KW-1133">Transmembrane helix</keyword>